<dbReference type="InterPro" id="IPR002371">
    <property type="entry name" value="FlgK"/>
</dbReference>
<comment type="subcellular location">
    <subcellularLocation>
        <location evidence="1">Bacterial flagellum</location>
    </subcellularLocation>
    <subcellularLocation>
        <location evidence="2">Secreted</location>
    </subcellularLocation>
</comment>
<feature type="domain" description="Flagellar hook-associated protein FlgK helical" evidence="8">
    <location>
        <begin position="91"/>
        <end position="320"/>
    </location>
</feature>
<evidence type="ECO:0000256" key="4">
    <source>
        <dbReference type="ARBA" id="ARBA00016244"/>
    </source>
</evidence>
<evidence type="ECO:0000256" key="2">
    <source>
        <dbReference type="ARBA" id="ARBA00004613"/>
    </source>
</evidence>
<accession>A0A0B3BK44</accession>
<dbReference type="GO" id="GO:0005198">
    <property type="term" value="F:structural molecule activity"/>
    <property type="evidence" value="ECO:0007669"/>
    <property type="project" value="InterPro"/>
</dbReference>
<dbReference type="PANTHER" id="PTHR30033">
    <property type="entry name" value="FLAGELLAR HOOK-ASSOCIATED PROTEIN 1"/>
    <property type="match status" value="1"/>
</dbReference>
<evidence type="ECO:0000256" key="5">
    <source>
        <dbReference type="ARBA" id="ARBA00022525"/>
    </source>
</evidence>
<keyword evidence="6" id="KW-0975">Bacterial flagellum</keyword>
<reference evidence="10 12" key="2">
    <citation type="submission" date="2017-01" db="EMBL/GenBank/DDBJ databases">
        <authorList>
            <person name="Mah S.A."/>
            <person name="Swanson W.J."/>
            <person name="Moy G.W."/>
            <person name="Vacquier V.D."/>
        </authorList>
    </citation>
    <scope>NUCLEOTIDE SEQUENCE [LARGE SCALE GENOMIC DNA]</scope>
    <source>
        <strain evidence="10 12">ATCC 29606</strain>
    </source>
</reference>
<dbReference type="GO" id="GO:0005576">
    <property type="term" value="C:extracellular region"/>
    <property type="evidence" value="ECO:0007669"/>
    <property type="project" value="UniProtKB-SubCell"/>
</dbReference>
<evidence type="ECO:0000256" key="6">
    <source>
        <dbReference type="ARBA" id="ARBA00023143"/>
    </source>
</evidence>
<name>A0A0B2D477_9PSED</name>
<keyword evidence="9" id="KW-0282">Flagellum</keyword>
<organism evidence="9 11">
    <name type="scientific">Pseudomonas flexibilis</name>
    <dbReference type="NCBI Taxonomy" id="706570"/>
    <lineage>
        <taxon>Bacteria</taxon>
        <taxon>Pseudomonadati</taxon>
        <taxon>Pseudomonadota</taxon>
        <taxon>Gammaproteobacteria</taxon>
        <taxon>Pseudomonadales</taxon>
        <taxon>Pseudomonadaceae</taxon>
        <taxon>Pseudomonas</taxon>
    </lineage>
</organism>
<keyword evidence="9" id="KW-0969">Cilium</keyword>
<dbReference type="PANTHER" id="PTHR30033:SF1">
    <property type="entry name" value="FLAGELLAR HOOK-ASSOCIATED PROTEIN 1"/>
    <property type="match status" value="1"/>
</dbReference>
<keyword evidence="11" id="KW-1185">Reference proteome</keyword>
<dbReference type="InterPro" id="IPR010930">
    <property type="entry name" value="Flg_bb/hook_C_dom"/>
</dbReference>
<dbReference type="InterPro" id="IPR053927">
    <property type="entry name" value="FlgK_helical"/>
</dbReference>
<dbReference type="Pfam" id="PF22638">
    <property type="entry name" value="FlgK_D1"/>
    <property type="match status" value="1"/>
</dbReference>
<evidence type="ECO:0000313" key="9">
    <source>
        <dbReference type="EMBL" id="KHO64823.1"/>
    </source>
</evidence>
<dbReference type="Proteomes" id="UP000186079">
    <property type="component" value="Unassembled WGS sequence"/>
</dbReference>
<evidence type="ECO:0000256" key="1">
    <source>
        <dbReference type="ARBA" id="ARBA00004365"/>
    </source>
</evidence>
<evidence type="ECO:0000259" key="7">
    <source>
        <dbReference type="Pfam" id="PF06429"/>
    </source>
</evidence>
<keyword evidence="9" id="KW-0966">Cell projection</keyword>
<evidence type="ECO:0000313" key="10">
    <source>
        <dbReference type="EMBL" id="SIQ10250.1"/>
    </source>
</evidence>
<dbReference type="AlphaFoldDB" id="A0A0B2D477"/>
<dbReference type="STRING" id="706570.PT85_11625"/>
<dbReference type="PATRIC" id="fig|706570.3.peg.2047"/>
<dbReference type="GO" id="GO:0009424">
    <property type="term" value="C:bacterial-type flagellum hook"/>
    <property type="evidence" value="ECO:0007669"/>
    <property type="project" value="InterPro"/>
</dbReference>
<dbReference type="EMBL" id="FTMC01000003">
    <property type="protein sequence ID" value="SIQ10250.1"/>
    <property type="molecule type" value="Genomic_DNA"/>
</dbReference>
<dbReference type="RefSeq" id="WP_039561214.1">
    <property type="nucleotide sequence ID" value="NZ_FMUP01000002.1"/>
</dbReference>
<dbReference type="Proteomes" id="UP000030980">
    <property type="component" value="Unassembled WGS sequence"/>
</dbReference>
<dbReference type="EMBL" id="JTAK01000004">
    <property type="protein sequence ID" value="KHO64823.1"/>
    <property type="molecule type" value="Genomic_DNA"/>
</dbReference>
<dbReference type="SUPFAM" id="SSF64518">
    <property type="entry name" value="Phase 1 flagellin"/>
    <property type="match status" value="1"/>
</dbReference>
<keyword evidence="5" id="KW-0964">Secreted</keyword>
<gene>
    <name evidence="9" type="ORF">PT85_11625</name>
    <name evidence="10" type="ORF">SAMN05421672_10320</name>
</gene>
<accession>A0A0B2D477</accession>
<dbReference type="GO" id="GO:0044780">
    <property type="term" value="P:bacterial-type flagellum assembly"/>
    <property type="evidence" value="ECO:0007669"/>
    <property type="project" value="InterPro"/>
</dbReference>
<proteinExistence type="inferred from homology"/>
<evidence type="ECO:0000313" key="12">
    <source>
        <dbReference type="Proteomes" id="UP000186079"/>
    </source>
</evidence>
<sequence length="455" mass="48186">MSLLSQIGYSGVRAMQVALTATGQNVANVKTPGYSRLGVEMGSLSGHTALSSGRGVQVNNIRRIADDFVNRQLWRATSQESFTESQQKYVSALETLMASEGSNISGGLDNFYAALSEATSTPDSIALRQQILNEARNLAQRVNGLSNNIETQLNGLRGQREAIVVELNGLTSNLAALNKRITHVEASNGDAKALRDQRDKLVQDLAELADIRVQEAADGSFSVSLANGQPLVAGPTAASVELTTLANNHQDFSLEFAGTQFPLSRDVWGGQLGGLYEAEYNSLRSSQQTISEIASQLATTFNTALAAGFDLNGAAGQPLFTYDPTSISQVLTVNDLQPEELAFAGVATEKGNNDNLLTLIGLKSAPVVVDGATTTLNDAYATLLGGVASKSRQGQADVETATSVLNQAQAQRDSISAVNLDEEGVNLMNYQQAYQANLKVITTAGALFDSVLGMF</sequence>
<evidence type="ECO:0000256" key="3">
    <source>
        <dbReference type="ARBA" id="ARBA00009677"/>
    </source>
</evidence>
<reference evidence="9 11" key="1">
    <citation type="submission" date="2014-11" db="EMBL/GenBank/DDBJ databases">
        <title>Genome sequence of Pseudomonas tuomuerensis JCM 14085.</title>
        <authorList>
            <person name="Shin S.-K."/>
            <person name="Yi H."/>
        </authorList>
    </citation>
    <scope>NUCLEOTIDE SEQUENCE [LARGE SCALE GENOMIC DNA]</scope>
    <source>
        <strain evidence="9 11">JCM 14085</strain>
    </source>
</reference>
<dbReference type="NCBIfam" id="TIGR02492">
    <property type="entry name" value="flgK_ends"/>
    <property type="match status" value="1"/>
</dbReference>
<evidence type="ECO:0000313" key="11">
    <source>
        <dbReference type="Proteomes" id="UP000030980"/>
    </source>
</evidence>
<evidence type="ECO:0000259" key="8">
    <source>
        <dbReference type="Pfam" id="PF22638"/>
    </source>
</evidence>
<dbReference type="Pfam" id="PF06429">
    <property type="entry name" value="Flg_bbr_C"/>
    <property type="match status" value="1"/>
</dbReference>
<feature type="domain" description="Flagellar basal-body/hook protein C-terminal" evidence="7">
    <location>
        <begin position="414"/>
        <end position="453"/>
    </location>
</feature>
<dbReference type="OrthoDB" id="9802553at2"/>
<protein>
    <recommendedName>
        <fullName evidence="4">Flagellar hook-associated protein 1</fullName>
    </recommendedName>
</protein>
<comment type="similarity">
    <text evidence="3">Belongs to the flagella basal body rod proteins family.</text>
</comment>